<reference evidence="1" key="1">
    <citation type="journal article" date="2014" name="Front. Microbiol.">
        <title>High frequency of phylogenetically diverse reductive dehalogenase-homologous genes in deep subseafloor sedimentary metagenomes.</title>
        <authorList>
            <person name="Kawai M."/>
            <person name="Futagami T."/>
            <person name="Toyoda A."/>
            <person name="Takaki Y."/>
            <person name="Nishi S."/>
            <person name="Hori S."/>
            <person name="Arai W."/>
            <person name="Tsubouchi T."/>
            <person name="Morono Y."/>
            <person name="Uchiyama I."/>
            <person name="Ito T."/>
            <person name="Fujiyama A."/>
            <person name="Inagaki F."/>
            <person name="Takami H."/>
        </authorList>
    </citation>
    <scope>NUCLEOTIDE SEQUENCE</scope>
    <source>
        <strain evidence="1">Expedition CK06-06</strain>
    </source>
</reference>
<comment type="caution">
    <text evidence="1">The sequence shown here is derived from an EMBL/GenBank/DDBJ whole genome shotgun (WGS) entry which is preliminary data.</text>
</comment>
<name>X1HI17_9ZZZZ</name>
<protein>
    <submittedName>
        <fullName evidence="1">Uncharacterized protein</fullName>
    </submittedName>
</protein>
<accession>X1HI17</accession>
<feature type="non-terminal residue" evidence="1">
    <location>
        <position position="1"/>
    </location>
</feature>
<dbReference type="AlphaFoldDB" id="X1HI17"/>
<proteinExistence type="predicted"/>
<evidence type="ECO:0000313" key="1">
    <source>
        <dbReference type="EMBL" id="GAH69107.1"/>
    </source>
</evidence>
<gene>
    <name evidence="1" type="ORF">S03H2_47099</name>
</gene>
<sequence>DIVDDVALQGASIMLYRNGVATGKTDTTDASGVYSIPYTVVSGDVPTVRFKTVFGGT</sequence>
<dbReference type="EMBL" id="BARU01029629">
    <property type="protein sequence ID" value="GAH69107.1"/>
    <property type="molecule type" value="Genomic_DNA"/>
</dbReference>
<organism evidence="1">
    <name type="scientific">marine sediment metagenome</name>
    <dbReference type="NCBI Taxonomy" id="412755"/>
    <lineage>
        <taxon>unclassified sequences</taxon>
        <taxon>metagenomes</taxon>
        <taxon>ecological metagenomes</taxon>
    </lineage>
</organism>